<keyword evidence="1" id="KW-0472">Membrane</keyword>
<dbReference type="InterPro" id="IPR021506">
    <property type="entry name" value="DUF3165"/>
</dbReference>
<dbReference type="Proteomes" id="UP000274117">
    <property type="component" value="Unassembled WGS sequence"/>
</dbReference>
<protein>
    <submittedName>
        <fullName evidence="2">DUF3165 family protein</fullName>
    </submittedName>
</protein>
<evidence type="ECO:0000313" key="2">
    <source>
        <dbReference type="EMBL" id="RRR55472.1"/>
    </source>
</evidence>
<evidence type="ECO:0000313" key="3">
    <source>
        <dbReference type="Proteomes" id="UP000274117"/>
    </source>
</evidence>
<reference evidence="2 3" key="1">
    <citation type="submission" date="2018-11" db="EMBL/GenBank/DDBJ databases">
        <authorList>
            <person name="Stevens M.J."/>
            <person name="Cernela N."/>
            <person name="Spoerry Serrano N."/>
            <person name="Schmitt S."/>
            <person name="Schrenzel J."/>
            <person name="Stephan R."/>
        </authorList>
    </citation>
    <scope>NUCLEOTIDE SEQUENCE [LARGE SCALE GENOMIC DNA]</scope>
    <source>
        <strain evidence="2 3">PP422</strain>
    </source>
</reference>
<reference evidence="2 3" key="2">
    <citation type="submission" date="2018-12" db="EMBL/GenBank/DDBJ databases">
        <title>Whole-genome sequences of fifteen clinical Streptococcus suis strains isolated from pigs between 2006 and 2018.</title>
        <authorList>
            <person name="Stevens M.J.A."/>
            <person name="Cernela N."/>
            <person name="Spoerry Serrano N."/>
            <person name="Schmitt S."/>
            <person name="Schrenzel J."/>
            <person name="Stephan R."/>
        </authorList>
    </citation>
    <scope>NUCLEOTIDE SEQUENCE [LARGE SCALE GENOMIC DNA]</scope>
    <source>
        <strain evidence="2 3">PP422</strain>
    </source>
</reference>
<keyword evidence="1" id="KW-0812">Transmembrane</keyword>
<name>A0A3R8TBN1_STRSU</name>
<accession>A0A3R8TBN1</accession>
<feature type="transmembrane region" description="Helical" evidence="1">
    <location>
        <begin position="29"/>
        <end position="50"/>
    </location>
</feature>
<sequence length="86" mass="9944">MFYLILAILLVLFYIFLAPNNVRGTINLMVAVVAVVALFIFLMLAFLKILQVSSDIWVGFIVIFIGLWAMRDIYYLDKPSRKTVRK</sequence>
<gene>
    <name evidence="2" type="ORF">EI998_00110</name>
</gene>
<feature type="transmembrane region" description="Helical" evidence="1">
    <location>
        <begin position="6"/>
        <end position="22"/>
    </location>
</feature>
<dbReference type="OrthoDB" id="2237273at2"/>
<proteinExistence type="predicted"/>
<dbReference type="Pfam" id="PF11364">
    <property type="entry name" value="DUF3165"/>
    <property type="match status" value="1"/>
</dbReference>
<feature type="transmembrane region" description="Helical" evidence="1">
    <location>
        <begin position="56"/>
        <end position="76"/>
    </location>
</feature>
<keyword evidence="1" id="KW-1133">Transmembrane helix</keyword>
<dbReference type="RefSeq" id="WP_105110211.1">
    <property type="nucleotide sequence ID" value="NZ_CP102145.1"/>
</dbReference>
<comment type="caution">
    <text evidence="2">The sequence shown here is derived from an EMBL/GenBank/DDBJ whole genome shotgun (WGS) entry which is preliminary data.</text>
</comment>
<dbReference type="AlphaFoldDB" id="A0A3R8TBN1"/>
<evidence type="ECO:0000256" key="1">
    <source>
        <dbReference type="SAM" id="Phobius"/>
    </source>
</evidence>
<organism evidence="2 3">
    <name type="scientific">Streptococcus suis</name>
    <dbReference type="NCBI Taxonomy" id="1307"/>
    <lineage>
        <taxon>Bacteria</taxon>
        <taxon>Bacillati</taxon>
        <taxon>Bacillota</taxon>
        <taxon>Bacilli</taxon>
        <taxon>Lactobacillales</taxon>
        <taxon>Streptococcaceae</taxon>
        <taxon>Streptococcus</taxon>
    </lineage>
</organism>
<dbReference type="EMBL" id="RSDO01000001">
    <property type="protein sequence ID" value="RRR55472.1"/>
    <property type="molecule type" value="Genomic_DNA"/>
</dbReference>